<evidence type="ECO:0000313" key="11">
    <source>
        <dbReference type="EMBL" id="CAG8440186.1"/>
    </source>
</evidence>
<feature type="domain" description="SLC41A/MgtE integral membrane" evidence="10">
    <location>
        <begin position="155"/>
        <end position="278"/>
    </location>
</feature>
<dbReference type="EMBL" id="CAJVPK010000060">
    <property type="protein sequence ID" value="CAG8440186.1"/>
    <property type="molecule type" value="Genomic_DNA"/>
</dbReference>
<keyword evidence="3" id="KW-0813">Transport</keyword>
<feature type="transmembrane region" description="Helical" evidence="9">
    <location>
        <begin position="461"/>
        <end position="481"/>
    </location>
</feature>
<evidence type="ECO:0000313" key="12">
    <source>
        <dbReference type="Proteomes" id="UP000789706"/>
    </source>
</evidence>
<dbReference type="GO" id="GO:0005886">
    <property type="term" value="C:plasma membrane"/>
    <property type="evidence" value="ECO:0007669"/>
    <property type="project" value="TreeGrafter"/>
</dbReference>
<dbReference type="PANTHER" id="PTHR16228:SF7">
    <property type="entry name" value="SLC41A_MGTE INTEGRAL MEMBRANE DOMAIN-CONTAINING PROTEIN"/>
    <property type="match status" value="1"/>
</dbReference>
<keyword evidence="7" id="KW-0406">Ion transport</keyword>
<evidence type="ECO:0000256" key="1">
    <source>
        <dbReference type="ARBA" id="ARBA00004141"/>
    </source>
</evidence>
<evidence type="ECO:0000256" key="4">
    <source>
        <dbReference type="ARBA" id="ARBA00022692"/>
    </source>
</evidence>
<keyword evidence="4 9" id="KW-0812">Transmembrane</keyword>
<reference evidence="11" key="1">
    <citation type="submission" date="2021-06" db="EMBL/GenBank/DDBJ databases">
        <authorList>
            <person name="Kallberg Y."/>
            <person name="Tangrot J."/>
            <person name="Rosling A."/>
        </authorList>
    </citation>
    <scope>NUCLEOTIDE SEQUENCE</scope>
    <source>
        <strain evidence="11">AZ414A</strain>
    </source>
</reference>
<evidence type="ECO:0000256" key="2">
    <source>
        <dbReference type="ARBA" id="ARBA00009749"/>
    </source>
</evidence>
<dbReference type="Proteomes" id="UP000789706">
    <property type="component" value="Unassembled WGS sequence"/>
</dbReference>
<feature type="domain" description="SLC41A/MgtE integral membrane" evidence="10">
    <location>
        <begin position="355"/>
        <end position="477"/>
    </location>
</feature>
<comment type="similarity">
    <text evidence="2">Belongs to the SLC41A transporter family.</text>
</comment>
<dbReference type="InterPro" id="IPR045349">
    <property type="entry name" value="SLC41A1-3"/>
</dbReference>
<evidence type="ECO:0000256" key="8">
    <source>
        <dbReference type="ARBA" id="ARBA00023136"/>
    </source>
</evidence>
<keyword evidence="12" id="KW-1185">Reference proteome</keyword>
<dbReference type="GO" id="GO:0008324">
    <property type="term" value="F:monoatomic cation transmembrane transporter activity"/>
    <property type="evidence" value="ECO:0007669"/>
    <property type="project" value="InterPro"/>
</dbReference>
<feature type="transmembrane region" description="Helical" evidence="9">
    <location>
        <begin position="118"/>
        <end position="136"/>
    </location>
</feature>
<organism evidence="11 12">
    <name type="scientific">Diversispora eburnea</name>
    <dbReference type="NCBI Taxonomy" id="1213867"/>
    <lineage>
        <taxon>Eukaryota</taxon>
        <taxon>Fungi</taxon>
        <taxon>Fungi incertae sedis</taxon>
        <taxon>Mucoromycota</taxon>
        <taxon>Glomeromycotina</taxon>
        <taxon>Glomeromycetes</taxon>
        <taxon>Diversisporales</taxon>
        <taxon>Diversisporaceae</taxon>
        <taxon>Diversispora</taxon>
    </lineage>
</organism>
<comment type="subcellular location">
    <subcellularLocation>
        <location evidence="1">Membrane</location>
        <topology evidence="1">Multi-pass membrane protein</topology>
    </subcellularLocation>
</comment>
<dbReference type="SUPFAM" id="SSF161093">
    <property type="entry name" value="MgtE membrane domain-like"/>
    <property type="match status" value="2"/>
</dbReference>
<evidence type="ECO:0000256" key="7">
    <source>
        <dbReference type="ARBA" id="ARBA00023065"/>
    </source>
</evidence>
<dbReference type="Pfam" id="PF01769">
    <property type="entry name" value="MgtE"/>
    <property type="match status" value="2"/>
</dbReference>
<evidence type="ECO:0000259" key="10">
    <source>
        <dbReference type="Pfam" id="PF01769"/>
    </source>
</evidence>
<keyword evidence="8 9" id="KW-0472">Membrane</keyword>
<evidence type="ECO:0000256" key="5">
    <source>
        <dbReference type="ARBA" id="ARBA00022842"/>
    </source>
</evidence>
<protein>
    <submittedName>
        <fullName evidence="11">3051_t:CDS:1</fullName>
    </submittedName>
</protein>
<dbReference type="PANTHER" id="PTHR16228">
    <property type="entry name" value="DIVALENT CATION TRANSPORTER SOLUTE CARRIER FAMILY 41"/>
    <property type="match status" value="1"/>
</dbReference>
<gene>
    <name evidence="11" type="ORF">DEBURN_LOCUS1374</name>
</gene>
<accession>A0A9N8V1X4</accession>
<feature type="transmembrane region" description="Helical" evidence="9">
    <location>
        <begin position="290"/>
        <end position="307"/>
    </location>
</feature>
<dbReference type="OrthoDB" id="666972at2759"/>
<feature type="transmembrane region" description="Helical" evidence="9">
    <location>
        <begin position="421"/>
        <end position="440"/>
    </location>
</feature>
<keyword evidence="5" id="KW-0460">Magnesium</keyword>
<name>A0A9N8V1X4_9GLOM</name>
<feature type="transmembrane region" description="Helical" evidence="9">
    <location>
        <begin position="390"/>
        <end position="409"/>
    </location>
</feature>
<sequence length="484" mass="54911">MRLPIIQKDFIELENVSFSEDYMEKRRSCSSDSFTLQTSTELTNDKELENSKHLYVPSNQVTSIVIERFRTQKSIKSEYIEVCDIDDDSDSDPVGKIKKQKILDIGDVHRERNLAYEAMPPLIISVVGLMFAGWLLDLVQHWPVFNEVPELFVLVPVLLNLKGNLEMNLASRLSTSANLGELDKSSVRYELIWGNLAVLQVQSLIVGAVAGLFSFTEGVIFHPIHVSTYSEIMLIIVSSMVCAALSSMILGTFMCILIILSQRFRINPDLLTLIILANCGEFLLRYVQTYISTIMFMILATSAFLWIRMAWVNKYVRDLLINGWTPLFIAMIISSVAGLVLEKYIEQYTGLALLTPVLNGVTGNLGSIYASRISTRLHGGGEEDYRRSEITLFLIHIPIEVGFLIFVWWSDVGHVNLSINFLIIYLIVSVLCLMFTLILAKKLTLWLWNHKYDPDNYSLPYITAIVDVIGTGLLVLCYWGLQYF</sequence>
<dbReference type="AlphaFoldDB" id="A0A9N8V1X4"/>
<evidence type="ECO:0000256" key="3">
    <source>
        <dbReference type="ARBA" id="ARBA00022448"/>
    </source>
</evidence>
<dbReference type="Gene3D" id="1.10.357.20">
    <property type="entry name" value="SLC41 divalent cation transporters, integral membrane domain"/>
    <property type="match status" value="2"/>
</dbReference>
<keyword evidence="6 9" id="KW-1133">Transmembrane helix</keyword>
<evidence type="ECO:0000256" key="9">
    <source>
        <dbReference type="SAM" id="Phobius"/>
    </source>
</evidence>
<feature type="transmembrane region" description="Helical" evidence="9">
    <location>
        <begin position="233"/>
        <end position="259"/>
    </location>
</feature>
<dbReference type="InterPro" id="IPR036739">
    <property type="entry name" value="SLC41_membr_dom_sf"/>
</dbReference>
<proteinExistence type="inferred from homology"/>
<evidence type="ECO:0000256" key="6">
    <source>
        <dbReference type="ARBA" id="ARBA00022989"/>
    </source>
</evidence>
<dbReference type="InterPro" id="IPR006667">
    <property type="entry name" value="SLC41_membr_dom"/>
</dbReference>
<comment type="caution">
    <text evidence="11">The sequence shown here is derived from an EMBL/GenBank/DDBJ whole genome shotgun (WGS) entry which is preliminary data.</text>
</comment>
<feature type="transmembrane region" description="Helical" evidence="9">
    <location>
        <begin position="319"/>
        <end position="341"/>
    </location>
</feature>